<dbReference type="Gene3D" id="1.10.3930.10">
    <property type="entry name" value="Arginine deiminase"/>
    <property type="match status" value="1"/>
</dbReference>
<name>A0A3B0UWD1_9ZZZZ</name>
<dbReference type="AlphaFoldDB" id="A0A3B0UWD1"/>
<sequence>MDKIAVNIHSEIGRIKGVIVHTPGAEVENMTPENAERALYSDILNLSVAIPEYNEFVGVLKKRTKVFEVVDLLRTVLEKDSVRKGLLEKVCEHERRSQKRYNLCNYINTLSAPKLALKLIEGIEMQKNNLTSFLDNERFSLSPLPNFFFTRDASFSVGNQVIISKMANDVRDREALIMKTIFSHHPMFKTTVINPIPKFDDSGRGTIEGGDVLVARNDVLIIGTGDRTTTQGIDSMIEYMKTKPGVKHILVQELPYKPESFIHLDMAFTFLDKDQCMIFEPLIMNSSRYLSIHIAIDGNKVTKISEEKSLLHALKKLGMDMKPVSCGGNTYLYNQEREQWQSGANFFALEPGKVIGYERNVHTIENMNHHGFEIVKADDVVDGKVNLDDYKKVVVTIKGNELSRGGGGARCMTMPVAREDVEWWDKEKGKGKSKHNE</sequence>
<dbReference type="Gene3D" id="3.75.10.10">
    <property type="entry name" value="L-arginine/glycine Amidinotransferase, Chain A"/>
    <property type="match status" value="1"/>
</dbReference>
<dbReference type="GO" id="GO:0019546">
    <property type="term" value="P:L-arginine deiminase pathway"/>
    <property type="evidence" value="ECO:0007669"/>
    <property type="project" value="TreeGrafter"/>
</dbReference>
<dbReference type="PANTHER" id="PTHR47271">
    <property type="entry name" value="ARGININE DEIMINASE"/>
    <property type="match status" value="1"/>
</dbReference>
<protein>
    <submittedName>
        <fullName evidence="2">Arginine deiminase</fullName>
        <ecNumber evidence="2">3.5.3.6</ecNumber>
    </submittedName>
</protein>
<dbReference type="PRINTS" id="PR01466">
    <property type="entry name" value="ARGDEIMINASE"/>
</dbReference>
<organism evidence="2">
    <name type="scientific">hydrothermal vent metagenome</name>
    <dbReference type="NCBI Taxonomy" id="652676"/>
    <lineage>
        <taxon>unclassified sequences</taxon>
        <taxon>metagenomes</taxon>
        <taxon>ecological metagenomes</taxon>
    </lineage>
</organism>
<dbReference type="InterPro" id="IPR003876">
    <property type="entry name" value="Arg_deiminase"/>
</dbReference>
<dbReference type="EC" id="3.5.3.6" evidence="2"/>
<dbReference type="PANTHER" id="PTHR47271:SF2">
    <property type="entry name" value="ARGININE DEIMINASE"/>
    <property type="match status" value="1"/>
</dbReference>
<reference evidence="2" key="1">
    <citation type="submission" date="2018-06" db="EMBL/GenBank/DDBJ databases">
        <authorList>
            <person name="Zhirakovskaya E."/>
        </authorList>
    </citation>
    <scope>NUCLEOTIDE SEQUENCE</scope>
</reference>
<dbReference type="GO" id="GO:0016990">
    <property type="term" value="F:arginine deiminase activity"/>
    <property type="evidence" value="ECO:0007669"/>
    <property type="project" value="UniProtKB-EC"/>
</dbReference>
<dbReference type="SUPFAM" id="SSF55909">
    <property type="entry name" value="Pentein"/>
    <property type="match status" value="1"/>
</dbReference>
<evidence type="ECO:0000256" key="1">
    <source>
        <dbReference type="ARBA" id="ARBA00022801"/>
    </source>
</evidence>
<proteinExistence type="predicted"/>
<accession>A0A3B0UWD1</accession>
<gene>
    <name evidence="2" type="ORF">MNBD_BACTEROID07-696</name>
</gene>
<keyword evidence="1 2" id="KW-0378">Hydrolase</keyword>
<evidence type="ECO:0000313" key="2">
    <source>
        <dbReference type="EMBL" id="VAW28919.1"/>
    </source>
</evidence>
<dbReference type="Pfam" id="PF02274">
    <property type="entry name" value="ADI"/>
    <property type="match status" value="1"/>
</dbReference>
<dbReference type="PIRSF" id="PIRSF006356">
    <property type="entry name" value="Arg_deiminase"/>
    <property type="match status" value="1"/>
</dbReference>
<dbReference type="EMBL" id="UOET01000296">
    <property type="protein sequence ID" value="VAW28919.1"/>
    <property type="molecule type" value="Genomic_DNA"/>
</dbReference>